<evidence type="ECO:0000256" key="1">
    <source>
        <dbReference type="SAM" id="Phobius"/>
    </source>
</evidence>
<evidence type="ECO:0000313" key="2">
    <source>
        <dbReference type="EMBL" id="MBZ5753758.1"/>
    </source>
</evidence>
<accession>A0ABS7UZJ5</accession>
<dbReference type="Proteomes" id="UP001165287">
    <property type="component" value="Unassembled WGS sequence"/>
</dbReference>
<dbReference type="RefSeq" id="WP_224142163.1">
    <property type="nucleotide sequence ID" value="NZ_JAIQUM010000149.1"/>
</dbReference>
<organism evidence="2 3">
    <name type="scientific">Metabacillus rhizolycopersici</name>
    <dbReference type="NCBI Taxonomy" id="2875709"/>
    <lineage>
        <taxon>Bacteria</taxon>
        <taxon>Bacillati</taxon>
        <taxon>Bacillota</taxon>
        <taxon>Bacilli</taxon>
        <taxon>Bacillales</taxon>
        <taxon>Bacillaceae</taxon>
        <taxon>Metabacillus</taxon>
    </lineage>
</organism>
<comment type="caution">
    <text evidence="2">The sequence shown here is derived from an EMBL/GenBank/DDBJ whole genome shotgun (WGS) entry which is preliminary data.</text>
</comment>
<keyword evidence="1" id="KW-0472">Membrane</keyword>
<dbReference type="EMBL" id="JAIQUM010000149">
    <property type="protein sequence ID" value="MBZ5753758.1"/>
    <property type="molecule type" value="Genomic_DNA"/>
</dbReference>
<keyword evidence="1" id="KW-0812">Transmembrane</keyword>
<protein>
    <recommendedName>
        <fullName evidence="4">Rod shape-determining protein MreD</fullName>
    </recommendedName>
</protein>
<reference evidence="2" key="1">
    <citation type="submission" date="2024-05" db="EMBL/GenBank/DDBJ databases">
        <title>Metabacillus sp. nov., isolated from the rhizosphere soil of tomato plants.</title>
        <authorList>
            <person name="Ma R."/>
        </authorList>
    </citation>
    <scope>NUCLEOTIDE SEQUENCE</scope>
    <source>
        <strain evidence="2">DBTR6</strain>
    </source>
</reference>
<keyword evidence="1" id="KW-1133">Transmembrane helix</keyword>
<sequence>MPLLIFTAIGSVLALLFIPKRISLLEIYTTSFFANFLATLSDMYLDVKLDYYGFFNKGLDWEYIVIFIFIYPAANFIVLNFYPYKKTFFKKATYILFCSIVTIIFEYISLKTEVFYYKEWKIWYSAICYPFIYTILILNLKFIRFLNKFNKIT</sequence>
<keyword evidence="3" id="KW-1185">Reference proteome</keyword>
<feature type="transmembrane region" description="Helical" evidence="1">
    <location>
        <begin position="122"/>
        <end position="143"/>
    </location>
</feature>
<proteinExistence type="predicted"/>
<gene>
    <name evidence="2" type="ORF">K9V48_26980</name>
</gene>
<evidence type="ECO:0008006" key="4">
    <source>
        <dbReference type="Google" id="ProtNLM"/>
    </source>
</evidence>
<evidence type="ECO:0000313" key="3">
    <source>
        <dbReference type="Proteomes" id="UP001165287"/>
    </source>
</evidence>
<name>A0ABS7UZJ5_9BACI</name>
<feature type="transmembrane region" description="Helical" evidence="1">
    <location>
        <begin position="63"/>
        <end position="82"/>
    </location>
</feature>
<dbReference type="InterPro" id="IPR048147">
    <property type="entry name" value="CBO0543-like"/>
</dbReference>
<dbReference type="NCBIfam" id="NF041644">
    <property type="entry name" value="CBO0543_fam"/>
    <property type="match status" value="1"/>
</dbReference>
<feature type="transmembrane region" description="Helical" evidence="1">
    <location>
        <begin position="94"/>
        <end position="110"/>
    </location>
</feature>